<proteinExistence type="predicted"/>
<accession>A0ABQ3A6H1</accession>
<sequence>MPLPRTRSTLSGRRLATRSLLVSALAATAAFAGSTASAESTPPGASKARPITTLTVEDAKSPAHVITCTLFANKPNYSEGKITGTGGISGCAPSTPDACASEADLELYLPGPDEWTTVAASSRQHRCPPPARSTTAALSCDSTSTTYIYRTKTLGTIVHEGTDSGTATSRTLHVRCL</sequence>
<dbReference type="Proteomes" id="UP000653308">
    <property type="component" value="Unassembled WGS sequence"/>
</dbReference>
<feature type="chain" id="PRO_5045276357" evidence="1">
    <location>
        <begin position="33"/>
        <end position="177"/>
    </location>
</feature>
<reference evidence="3" key="1">
    <citation type="journal article" date="2019" name="Int. J. Syst. Evol. Microbiol.">
        <title>The Global Catalogue of Microorganisms (GCM) 10K type strain sequencing project: providing services to taxonomists for standard genome sequencing and annotation.</title>
        <authorList>
            <consortium name="The Broad Institute Genomics Platform"/>
            <consortium name="The Broad Institute Genome Sequencing Center for Infectious Disease"/>
            <person name="Wu L."/>
            <person name="Ma J."/>
        </authorList>
    </citation>
    <scope>NUCLEOTIDE SEQUENCE [LARGE SCALE GENOMIC DNA]</scope>
    <source>
        <strain evidence="3">JCM 4957</strain>
    </source>
</reference>
<organism evidence="2 3">
    <name type="scientific">Streptomyces djakartensis</name>
    <dbReference type="NCBI Taxonomy" id="68193"/>
    <lineage>
        <taxon>Bacteria</taxon>
        <taxon>Bacillati</taxon>
        <taxon>Actinomycetota</taxon>
        <taxon>Actinomycetes</taxon>
        <taxon>Kitasatosporales</taxon>
        <taxon>Streptomycetaceae</taxon>
        <taxon>Streptomyces</taxon>
    </lineage>
</organism>
<name>A0ABQ3A6H1_9ACTN</name>
<dbReference type="EMBL" id="BMWE01000014">
    <property type="protein sequence ID" value="GGY34847.1"/>
    <property type="molecule type" value="Genomic_DNA"/>
</dbReference>
<feature type="signal peptide" evidence="1">
    <location>
        <begin position="1"/>
        <end position="32"/>
    </location>
</feature>
<gene>
    <name evidence="2" type="ORF">GCM10010384_47360</name>
</gene>
<evidence type="ECO:0000313" key="3">
    <source>
        <dbReference type="Proteomes" id="UP000653308"/>
    </source>
</evidence>
<evidence type="ECO:0000313" key="2">
    <source>
        <dbReference type="EMBL" id="GGY34847.1"/>
    </source>
</evidence>
<protein>
    <submittedName>
        <fullName evidence="2">Uncharacterized protein</fullName>
    </submittedName>
</protein>
<keyword evidence="1" id="KW-0732">Signal</keyword>
<comment type="caution">
    <text evidence="2">The sequence shown here is derived from an EMBL/GenBank/DDBJ whole genome shotgun (WGS) entry which is preliminary data.</text>
</comment>
<evidence type="ECO:0000256" key="1">
    <source>
        <dbReference type="SAM" id="SignalP"/>
    </source>
</evidence>
<keyword evidence="3" id="KW-1185">Reference proteome</keyword>